<feature type="transmembrane region" description="Helical" evidence="2">
    <location>
        <begin position="107"/>
        <end position="124"/>
    </location>
</feature>
<keyword evidence="2" id="KW-1133">Transmembrane helix</keyword>
<sequence length="562" mass="59866">MPQDNSTRLATSPSGASLSGPLPSGPPRSAQIGLLVLAAVLVFGAVQLYFWTDRGLWIDEISQLLNYPLDSLGQAFGPLPEAQQAAPPLFNLLFHAIAGLPVRGMRIVMAGLTLMLLGAALIGAFGRRPLPLAAALLVLLGSTNFLVMATDLKFYAFDIAGFAIFSAWILTRDRSRAFGPADAALIVAAMLLGVSTIVGGCVVVGVFFGLRLRQHRLRAREIALAALAGGLAFGYYLQISYATELQIASFPDTYGGLYLRAVLRFLQAGYKLFEIEGVFVLLLLGAVLVLVLRRLQGPARAALVGLIAFGVVVSVVFAVLAAIGKYPASSDRHVAWMLGICTVLAGAAADAAMRPELQRPRRLAAVTSALLALALVGPALRSAAAWPAAVEEGAAEDMVATLAELPPADVLLYYGAPRLVSLELARGAPIGQHRYAPLLSTQSSMVAPSSFGPSWMKMDDDSFSRAVVDMLRDDPDAWATMVILLRLKEDFRPLARFVLDAAPGGGAPFYVAAIHVPWDETRSDMRARGLMQVLDERGCAYAPLKTFPQVRSPGFVIEVTCP</sequence>
<feature type="transmembrane region" description="Helical" evidence="2">
    <location>
        <begin position="301"/>
        <end position="322"/>
    </location>
</feature>
<evidence type="ECO:0008006" key="5">
    <source>
        <dbReference type="Google" id="ProtNLM"/>
    </source>
</evidence>
<keyword evidence="2" id="KW-0472">Membrane</keyword>
<proteinExistence type="predicted"/>
<dbReference type="EMBL" id="QLMG01000061">
    <property type="protein sequence ID" value="RAK09934.1"/>
    <property type="molecule type" value="Genomic_DNA"/>
</dbReference>
<accession>A0A327XMZ2</accession>
<feature type="transmembrane region" description="Helical" evidence="2">
    <location>
        <begin position="183"/>
        <end position="210"/>
    </location>
</feature>
<evidence type="ECO:0000256" key="2">
    <source>
        <dbReference type="SAM" id="Phobius"/>
    </source>
</evidence>
<feature type="transmembrane region" description="Helical" evidence="2">
    <location>
        <begin position="130"/>
        <end position="147"/>
    </location>
</feature>
<feature type="compositionally biased region" description="Low complexity" evidence="1">
    <location>
        <begin position="9"/>
        <end position="23"/>
    </location>
</feature>
<feature type="region of interest" description="Disordered" evidence="1">
    <location>
        <begin position="1"/>
        <end position="23"/>
    </location>
</feature>
<feature type="transmembrane region" description="Helical" evidence="2">
    <location>
        <begin position="32"/>
        <end position="51"/>
    </location>
</feature>
<feature type="transmembrane region" description="Helical" evidence="2">
    <location>
        <begin position="222"/>
        <end position="241"/>
    </location>
</feature>
<dbReference type="RefSeq" id="WP_111551218.1">
    <property type="nucleotide sequence ID" value="NZ_LIQE01000067.1"/>
</dbReference>
<organism evidence="3 4">
    <name type="scientific">Salipiger aestuarii</name>
    <dbReference type="NCBI Taxonomy" id="568098"/>
    <lineage>
        <taxon>Bacteria</taxon>
        <taxon>Pseudomonadati</taxon>
        <taxon>Pseudomonadota</taxon>
        <taxon>Alphaproteobacteria</taxon>
        <taxon>Rhodobacterales</taxon>
        <taxon>Roseobacteraceae</taxon>
        <taxon>Salipiger</taxon>
    </lineage>
</organism>
<feature type="transmembrane region" description="Helical" evidence="2">
    <location>
        <begin position="363"/>
        <end position="380"/>
    </location>
</feature>
<evidence type="ECO:0000313" key="4">
    <source>
        <dbReference type="Proteomes" id="UP000249165"/>
    </source>
</evidence>
<dbReference type="AlphaFoldDB" id="A0A327XMZ2"/>
<gene>
    <name evidence="3" type="ORF">ATI53_106110</name>
</gene>
<keyword evidence="2" id="KW-0812">Transmembrane</keyword>
<evidence type="ECO:0000313" key="3">
    <source>
        <dbReference type="EMBL" id="RAK09934.1"/>
    </source>
</evidence>
<feature type="transmembrane region" description="Helical" evidence="2">
    <location>
        <begin position="334"/>
        <end position="351"/>
    </location>
</feature>
<comment type="caution">
    <text evidence="3">The sequence shown here is derived from an EMBL/GenBank/DDBJ whole genome shotgun (WGS) entry which is preliminary data.</text>
</comment>
<protein>
    <recommendedName>
        <fullName evidence="5">Dolichyl-phosphate-mannose-protein mannosyltransferase</fullName>
    </recommendedName>
</protein>
<feature type="transmembrane region" description="Helical" evidence="2">
    <location>
        <begin position="272"/>
        <end position="292"/>
    </location>
</feature>
<dbReference type="Proteomes" id="UP000249165">
    <property type="component" value="Unassembled WGS sequence"/>
</dbReference>
<keyword evidence="4" id="KW-1185">Reference proteome</keyword>
<dbReference type="OrthoDB" id="7876929at2"/>
<evidence type="ECO:0000256" key="1">
    <source>
        <dbReference type="SAM" id="MobiDB-lite"/>
    </source>
</evidence>
<reference evidence="3 4" key="1">
    <citation type="submission" date="2018-06" db="EMBL/GenBank/DDBJ databases">
        <title>Genomic Encyclopedia of Archaeal and Bacterial Type Strains, Phase II (KMG-II): from individual species to whole genera.</title>
        <authorList>
            <person name="Goeker M."/>
        </authorList>
    </citation>
    <scope>NUCLEOTIDE SEQUENCE [LARGE SCALE GENOMIC DNA]</scope>
    <source>
        <strain evidence="3 4">DSM 22011</strain>
    </source>
</reference>
<name>A0A327XMZ2_9RHOB</name>
<feature type="transmembrane region" description="Helical" evidence="2">
    <location>
        <begin position="154"/>
        <end position="171"/>
    </location>
</feature>